<evidence type="ECO:0000256" key="1">
    <source>
        <dbReference type="ARBA" id="ARBA00001962"/>
    </source>
</evidence>
<keyword evidence="7" id="KW-0520">NAD</keyword>
<evidence type="ECO:0000256" key="2">
    <source>
        <dbReference type="ARBA" id="ARBA00022714"/>
    </source>
</evidence>
<dbReference type="GO" id="GO:0051537">
    <property type="term" value="F:2 iron, 2 sulfur cluster binding"/>
    <property type="evidence" value="ECO:0007669"/>
    <property type="project" value="UniProtKB-KW"/>
</dbReference>
<dbReference type="Pfam" id="PF00355">
    <property type="entry name" value="Rieske"/>
    <property type="match status" value="1"/>
</dbReference>
<dbReference type="OrthoDB" id="7458380at2"/>
<evidence type="ECO:0000259" key="8">
    <source>
        <dbReference type="PROSITE" id="PS51296"/>
    </source>
</evidence>
<dbReference type="PROSITE" id="PS51296">
    <property type="entry name" value="RIESKE"/>
    <property type="match status" value="1"/>
</dbReference>
<proteinExistence type="predicted"/>
<dbReference type="Gene3D" id="3.90.380.10">
    <property type="entry name" value="Naphthalene 1,2-dioxygenase Alpha Subunit, Chain A, domain 1"/>
    <property type="match status" value="2"/>
</dbReference>
<dbReference type="RefSeq" id="WP_079648341.1">
    <property type="nucleotide sequence ID" value="NZ_FUYM01000004.1"/>
</dbReference>
<dbReference type="GO" id="GO:0005506">
    <property type="term" value="F:iron ion binding"/>
    <property type="evidence" value="ECO:0007669"/>
    <property type="project" value="InterPro"/>
</dbReference>
<dbReference type="STRING" id="439228.SAMN06295920_104459"/>
<dbReference type="CDD" id="cd08885">
    <property type="entry name" value="RHO_alpha_C_1"/>
    <property type="match status" value="1"/>
</dbReference>
<dbReference type="PRINTS" id="PR00090">
    <property type="entry name" value="RNGDIOXGNASE"/>
</dbReference>
<dbReference type="CDD" id="cd03469">
    <property type="entry name" value="Rieske_RO_Alpha_N"/>
    <property type="match status" value="1"/>
</dbReference>
<evidence type="ECO:0000313" key="10">
    <source>
        <dbReference type="Proteomes" id="UP000189818"/>
    </source>
</evidence>
<sequence length="386" mass="43696">MSDIFQAEDFERVRRPLEKAQWMPKRMYLDPAMFERERERIFKREWLYAAHVGAVSQPGDYVALTVVGEPVLVVRGKDGLIRAFFNVCKHRAMAVASGAGNAPAFVCPYHAWNYDTTGQLQVAPGMGKAEGFDPCTVRLTEIRHEIVNGMIFINFDAGAEPLAAKIPDLIELISPWDIGAMEPVHRSEIEGDYNWKVMLENANENYHTIAVHRDSFHAISPAEHSYSSDGQRRNWHDLYTPYTGPEPMVAGPRIAGVPEWAGQRLSFFALHPQFLMSVSEDSVSTYVTEIVGHKKTRFVWTMYMMKGGKDQPGAAEHIADMGAWIDRINSEDLVICRGVQAGLESDGWEPTRFSHLEKPIWQFQNWYLDRMLDPPAGLTLAAQGRR</sequence>
<keyword evidence="5" id="KW-0408">Iron</keyword>
<keyword evidence="4" id="KW-0560">Oxidoreductase</keyword>
<keyword evidence="2" id="KW-0001">2Fe-2S</keyword>
<dbReference type="InterPro" id="IPR017941">
    <property type="entry name" value="Rieske_2Fe-2S"/>
</dbReference>
<dbReference type="PANTHER" id="PTHR43756:SF5">
    <property type="entry name" value="CHOLINE MONOOXYGENASE, CHLOROPLASTIC"/>
    <property type="match status" value="1"/>
</dbReference>
<feature type="domain" description="Rieske" evidence="8">
    <location>
        <begin position="48"/>
        <end position="153"/>
    </location>
</feature>
<dbReference type="PROSITE" id="PS00570">
    <property type="entry name" value="RING_HYDROXYL_ALPHA"/>
    <property type="match status" value="1"/>
</dbReference>
<keyword evidence="3" id="KW-0479">Metal-binding</keyword>
<evidence type="ECO:0000256" key="3">
    <source>
        <dbReference type="ARBA" id="ARBA00022723"/>
    </source>
</evidence>
<evidence type="ECO:0000256" key="7">
    <source>
        <dbReference type="ARBA" id="ARBA00023027"/>
    </source>
</evidence>
<dbReference type="GO" id="GO:0016491">
    <property type="term" value="F:oxidoreductase activity"/>
    <property type="evidence" value="ECO:0007669"/>
    <property type="project" value="UniProtKB-KW"/>
</dbReference>
<dbReference type="AlphaFoldDB" id="A0A1T5D0K2"/>
<accession>A0A1T5D0K2</accession>
<keyword evidence="10" id="KW-1185">Reference proteome</keyword>
<dbReference type="Gene3D" id="2.102.10.10">
    <property type="entry name" value="Rieske [2Fe-2S] iron-sulphur domain"/>
    <property type="match status" value="1"/>
</dbReference>
<name>A0A1T5D0K2_9SPHN</name>
<comment type="cofactor">
    <cofactor evidence="1">
        <name>Fe cation</name>
        <dbReference type="ChEBI" id="CHEBI:24875"/>
    </cofactor>
</comment>
<dbReference type="PANTHER" id="PTHR43756">
    <property type="entry name" value="CHOLINE MONOOXYGENASE, CHLOROPLASTIC"/>
    <property type="match status" value="1"/>
</dbReference>
<dbReference type="SUPFAM" id="SSF50022">
    <property type="entry name" value="ISP domain"/>
    <property type="match status" value="1"/>
</dbReference>
<evidence type="ECO:0000256" key="4">
    <source>
        <dbReference type="ARBA" id="ARBA00023002"/>
    </source>
</evidence>
<keyword evidence="6" id="KW-0411">Iron-sulfur</keyword>
<dbReference type="Proteomes" id="UP000189818">
    <property type="component" value="Unassembled WGS sequence"/>
</dbReference>
<dbReference type="InterPro" id="IPR015881">
    <property type="entry name" value="ARHD_Rieske_2Fe_2S"/>
</dbReference>
<gene>
    <name evidence="9" type="ORF">SAMN06295920_104459</name>
</gene>
<reference evidence="10" key="1">
    <citation type="submission" date="2017-02" db="EMBL/GenBank/DDBJ databases">
        <authorList>
            <person name="Varghese N."/>
            <person name="Submissions S."/>
        </authorList>
    </citation>
    <scope>NUCLEOTIDE SEQUENCE [LARGE SCALE GENOMIC DNA]</scope>
    <source>
        <strain evidence="10">UM2</strain>
    </source>
</reference>
<evidence type="ECO:0000256" key="5">
    <source>
        <dbReference type="ARBA" id="ARBA00023004"/>
    </source>
</evidence>
<evidence type="ECO:0000256" key="6">
    <source>
        <dbReference type="ARBA" id="ARBA00023014"/>
    </source>
</evidence>
<dbReference type="InterPro" id="IPR036922">
    <property type="entry name" value="Rieske_2Fe-2S_sf"/>
</dbReference>
<evidence type="ECO:0000313" key="9">
    <source>
        <dbReference type="EMBL" id="SKB65010.1"/>
    </source>
</evidence>
<protein>
    <submittedName>
        <fullName evidence="9">Rieske 2Fe-2S family protein</fullName>
    </submittedName>
</protein>
<organism evidence="9 10">
    <name type="scientific">Rhizorhabdus histidinilytica</name>
    <dbReference type="NCBI Taxonomy" id="439228"/>
    <lineage>
        <taxon>Bacteria</taxon>
        <taxon>Pseudomonadati</taxon>
        <taxon>Pseudomonadota</taxon>
        <taxon>Alphaproteobacteria</taxon>
        <taxon>Sphingomonadales</taxon>
        <taxon>Sphingomonadaceae</taxon>
        <taxon>Rhizorhabdus</taxon>
    </lineage>
</organism>
<dbReference type="InterPro" id="IPR001663">
    <property type="entry name" value="Rng_hydr_dOase-A"/>
</dbReference>
<dbReference type="InterPro" id="IPR015879">
    <property type="entry name" value="Ring_hydroxy_dOase_asu_C_dom"/>
</dbReference>
<dbReference type="EMBL" id="FUYM01000004">
    <property type="protein sequence ID" value="SKB65010.1"/>
    <property type="molecule type" value="Genomic_DNA"/>
</dbReference>
<dbReference type="Pfam" id="PF00848">
    <property type="entry name" value="Ring_hydroxyl_A"/>
    <property type="match status" value="1"/>
</dbReference>
<dbReference type="SUPFAM" id="SSF55961">
    <property type="entry name" value="Bet v1-like"/>
    <property type="match status" value="1"/>
</dbReference>